<protein>
    <submittedName>
        <fullName evidence="2">Uncharacterized protein</fullName>
    </submittedName>
</protein>
<feature type="region of interest" description="Disordered" evidence="1">
    <location>
        <begin position="1"/>
        <end position="22"/>
    </location>
</feature>
<keyword evidence="3" id="KW-1185">Reference proteome</keyword>
<evidence type="ECO:0000313" key="3">
    <source>
        <dbReference type="Proteomes" id="UP000218811"/>
    </source>
</evidence>
<dbReference type="Proteomes" id="UP000218811">
    <property type="component" value="Unassembled WGS sequence"/>
</dbReference>
<dbReference type="EMBL" id="KB468168">
    <property type="protein sequence ID" value="PCH44900.1"/>
    <property type="molecule type" value="Genomic_DNA"/>
</dbReference>
<dbReference type="OrthoDB" id="2782214at2759"/>
<evidence type="ECO:0000256" key="1">
    <source>
        <dbReference type="SAM" id="MobiDB-lite"/>
    </source>
</evidence>
<organism evidence="2 3">
    <name type="scientific">Wolfiporia cocos (strain MD-104)</name>
    <name type="common">Brown rot fungus</name>
    <dbReference type="NCBI Taxonomy" id="742152"/>
    <lineage>
        <taxon>Eukaryota</taxon>
        <taxon>Fungi</taxon>
        <taxon>Dikarya</taxon>
        <taxon>Basidiomycota</taxon>
        <taxon>Agaricomycotina</taxon>
        <taxon>Agaricomycetes</taxon>
        <taxon>Polyporales</taxon>
        <taxon>Phaeolaceae</taxon>
        <taxon>Wolfiporia</taxon>
    </lineage>
</organism>
<sequence>MHPQPYYPLQTEDPSIHPVHTSPISSSDQAQCRWGHPCGRSLDDVTPAGIARHLKEHHIDPSTWHNKNRGHCLWSDWDGLCNREMNYASFGKHIASVHLHATASKCPHCQRALGRADSLDRHIKNYCEYRSKSQKPIGKTHLVRTVELDGYPESH</sequence>
<dbReference type="AlphaFoldDB" id="A0A2H3JRX2"/>
<accession>A0A2H3JRX2</accession>
<dbReference type="OMA" id="ATARPCE"/>
<gene>
    <name evidence="2" type="ORF">WOLCODRAFT_124289</name>
</gene>
<reference evidence="2 3" key="1">
    <citation type="journal article" date="2012" name="Science">
        <title>The Paleozoic origin of enzymatic lignin decomposition reconstructed from 31 fungal genomes.</title>
        <authorList>
            <person name="Floudas D."/>
            <person name="Binder M."/>
            <person name="Riley R."/>
            <person name="Barry K."/>
            <person name="Blanchette R.A."/>
            <person name="Henrissat B."/>
            <person name="Martinez A.T."/>
            <person name="Otillar R."/>
            <person name="Spatafora J.W."/>
            <person name="Yadav J.S."/>
            <person name="Aerts A."/>
            <person name="Benoit I."/>
            <person name="Boyd A."/>
            <person name="Carlson A."/>
            <person name="Copeland A."/>
            <person name="Coutinho P.M."/>
            <person name="de Vries R.P."/>
            <person name="Ferreira P."/>
            <person name="Findley K."/>
            <person name="Foster B."/>
            <person name="Gaskell J."/>
            <person name="Glotzer D."/>
            <person name="Gorecki P."/>
            <person name="Heitman J."/>
            <person name="Hesse C."/>
            <person name="Hori C."/>
            <person name="Igarashi K."/>
            <person name="Jurgens J.A."/>
            <person name="Kallen N."/>
            <person name="Kersten P."/>
            <person name="Kohler A."/>
            <person name="Kuees U."/>
            <person name="Kumar T.K.A."/>
            <person name="Kuo A."/>
            <person name="LaButti K."/>
            <person name="Larrondo L.F."/>
            <person name="Lindquist E."/>
            <person name="Ling A."/>
            <person name="Lombard V."/>
            <person name="Lucas S."/>
            <person name="Lundell T."/>
            <person name="Martin R."/>
            <person name="McLaughlin D.J."/>
            <person name="Morgenstern I."/>
            <person name="Morin E."/>
            <person name="Murat C."/>
            <person name="Nagy L.G."/>
            <person name="Nolan M."/>
            <person name="Ohm R.A."/>
            <person name="Patyshakuliyeva A."/>
            <person name="Rokas A."/>
            <person name="Ruiz-Duenas F.J."/>
            <person name="Sabat G."/>
            <person name="Salamov A."/>
            <person name="Samejima M."/>
            <person name="Schmutz J."/>
            <person name="Slot J.C."/>
            <person name="St John F."/>
            <person name="Stenlid J."/>
            <person name="Sun H."/>
            <person name="Sun S."/>
            <person name="Syed K."/>
            <person name="Tsang A."/>
            <person name="Wiebenga A."/>
            <person name="Young D."/>
            <person name="Pisabarro A."/>
            <person name="Eastwood D.C."/>
            <person name="Martin F."/>
            <person name="Cullen D."/>
            <person name="Grigoriev I.V."/>
            <person name="Hibbett D.S."/>
        </authorList>
    </citation>
    <scope>NUCLEOTIDE SEQUENCE [LARGE SCALE GENOMIC DNA]</scope>
    <source>
        <strain evidence="2 3">MD-104</strain>
    </source>
</reference>
<evidence type="ECO:0000313" key="2">
    <source>
        <dbReference type="EMBL" id="PCH44900.1"/>
    </source>
</evidence>
<proteinExistence type="predicted"/>
<dbReference type="STRING" id="742152.A0A2H3JRX2"/>
<name>A0A2H3JRX2_WOLCO</name>